<dbReference type="AlphaFoldDB" id="A0A563W553"/>
<evidence type="ECO:0000313" key="2">
    <source>
        <dbReference type="Proteomes" id="UP000320055"/>
    </source>
</evidence>
<name>A0A563W553_9CYAN</name>
<evidence type="ECO:0000313" key="1">
    <source>
        <dbReference type="EMBL" id="VEP18663.1"/>
    </source>
</evidence>
<keyword evidence="2" id="KW-1185">Reference proteome</keyword>
<accession>A0A563W553</accession>
<proteinExistence type="predicted"/>
<gene>
    <name evidence="1" type="ORF">H1P_850020</name>
</gene>
<reference evidence="1 2" key="1">
    <citation type="submission" date="2019-01" db="EMBL/GenBank/DDBJ databases">
        <authorList>
            <person name="Brito A."/>
        </authorList>
    </citation>
    <scope>NUCLEOTIDE SEQUENCE [LARGE SCALE GENOMIC DNA]</scope>
    <source>
        <strain evidence="1">1</strain>
    </source>
</reference>
<organism evidence="1 2">
    <name type="scientific">Hyella patelloides LEGE 07179</name>
    <dbReference type="NCBI Taxonomy" id="945734"/>
    <lineage>
        <taxon>Bacteria</taxon>
        <taxon>Bacillati</taxon>
        <taxon>Cyanobacteriota</taxon>
        <taxon>Cyanophyceae</taxon>
        <taxon>Pleurocapsales</taxon>
        <taxon>Hyellaceae</taxon>
        <taxon>Hyella</taxon>
    </lineage>
</organism>
<dbReference type="Proteomes" id="UP000320055">
    <property type="component" value="Unassembled WGS sequence"/>
</dbReference>
<sequence>MIMMFYSKKDLMELYDISYNTVKRTIAACGLDTSRVVYTEQEIVTRFKRARKLFREGYYSRDVRQFFEQKPIEELLPPPGSSHTSHDG</sequence>
<dbReference type="EMBL" id="CAACVJ010000693">
    <property type="protein sequence ID" value="VEP18663.1"/>
    <property type="molecule type" value="Genomic_DNA"/>
</dbReference>
<protein>
    <submittedName>
        <fullName evidence="1">Uncharacterized protein</fullName>
    </submittedName>
</protein>